<dbReference type="PROSITE" id="PS50089">
    <property type="entry name" value="ZF_RING_2"/>
    <property type="match status" value="1"/>
</dbReference>
<keyword evidence="8" id="KW-1185">Reference proteome</keyword>
<evidence type="ECO:0000256" key="1">
    <source>
        <dbReference type="ARBA" id="ARBA00022723"/>
    </source>
</evidence>
<dbReference type="OrthoDB" id="6105938at2759"/>
<keyword evidence="3" id="KW-0862">Zinc</keyword>
<feature type="compositionally biased region" description="Polar residues" evidence="5">
    <location>
        <begin position="28"/>
        <end position="48"/>
    </location>
</feature>
<comment type="caution">
    <text evidence="7">The sequence shown here is derived from an EMBL/GenBank/DDBJ whole genome shotgun (WGS) entry which is preliminary data.</text>
</comment>
<reference evidence="7" key="1">
    <citation type="submission" date="2013-11" db="EMBL/GenBank/DDBJ databases">
        <title>Genome sequence of the fusiform rust pathogen reveals effectors for host alternation and coevolution with pine.</title>
        <authorList>
            <consortium name="DOE Joint Genome Institute"/>
            <person name="Smith K."/>
            <person name="Pendleton A."/>
            <person name="Kubisiak T."/>
            <person name="Anderson C."/>
            <person name="Salamov A."/>
            <person name="Aerts A."/>
            <person name="Riley R."/>
            <person name="Clum A."/>
            <person name="Lindquist E."/>
            <person name="Ence D."/>
            <person name="Campbell M."/>
            <person name="Kronenberg Z."/>
            <person name="Feau N."/>
            <person name="Dhillon B."/>
            <person name="Hamelin R."/>
            <person name="Burleigh J."/>
            <person name="Smith J."/>
            <person name="Yandell M."/>
            <person name="Nelson C."/>
            <person name="Grigoriev I."/>
            <person name="Davis J."/>
        </authorList>
    </citation>
    <scope>NUCLEOTIDE SEQUENCE</scope>
    <source>
        <strain evidence="7">G11</strain>
    </source>
</reference>
<dbReference type="PROSITE" id="PS00518">
    <property type="entry name" value="ZF_RING_1"/>
    <property type="match status" value="1"/>
</dbReference>
<evidence type="ECO:0000256" key="4">
    <source>
        <dbReference type="PROSITE-ProRule" id="PRU00175"/>
    </source>
</evidence>
<evidence type="ECO:0000256" key="3">
    <source>
        <dbReference type="ARBA" id="ARBA00022833"/>
    </source>
</evidence>
<gene>
    <name evidence="7" type="ORF">CROQUDRAFT_720394</name>
</gene>
<feature type="compositionally biased region" description="Polar residues" evidence="5">
    <location>
        <begin position="59"/>
        <end position="76"/>
    </location>
</feature>
<dbReference type="GO" id="GO:0008270">
    <property type="term" value="F:zinc ion binding"/>
    <property type="evidence" value="ECO:0007669"/>
    <property type="project" value="UniProtKB-KW"/>
</dbReference>
<dbReference type="PANTHER" id="PTHR23327">
    <property type="entry name" value="RING FINGER PROTEIN 127"/>
    <property type="match status" value="1"/>
</dbReference>
<dbReference type="EMBL" id="MU167219">
    <property type="protein sequence ID" value="KAG0150388.1"/>
    <property type="molecule type" value="Genomic_DNA"/>
</dbReference>
<evidence type="ECO:0000313" key="8">
    <source>
        <dbReference type="Proteomes" id="UP000886653"/>
    </source>
</evidence>
<accession>A0A9P6NQK6</accession>
<dbReference type="SUPFAM" id="SSF57850">
    <property type="entry name" value="RING/U-box"/>
    <property type="match status" value="1"/>
</dbReference>
<feature type="compositionally biased region" description="Pro residues" evidence="5">
    <location>
        <begin position="421"/>
        <end position="435"/>
    </location>
</feature>
<evidence type="ECO:0000256" key="5">
    <source>
        <dbReference type="SAM" id="MobiDB-lite"/>
    </source>
</evidence>
<feature type="compositionally biased region" description="Low complexity" evidence="5">
    <location>
        <begin position="390"/>
        <end position="400"/>
    </location>
</feature>
<evidence type="ECO:0000259" key="6">
    <source>
        <dbReference type="PROSITE" id="PS50089"/>
    </source>
</evidence>
<dbReference type="Gene3D" id="3.30.40.10">
    <property type="entry name" value="Zinc/RING finger domain, C3HC4 (zinc finger)"/>
    <property type="match status" value="1"/>
</dbReference>
<dbReference type="InterPro" id="IPR001841">
    <property type="entry name" value="Znf_RING"/>
</dbReference>
<proteinExistence type="predicted"/>
<evidence type="ECO:0000256" key="2">
    <source>
        <dbReference type="ARBA" id="ARBA00022771"/>
    </source>
</evidence>
<name>A0A9P6NQK6_9BASI</name>
<dbReference type="SMART" id="SM00184">
    <property type="entry name" value="RING"/>
    <property type="match status" value="1"/>
</dbReference>
<feature type="region of interest" description="Disordered" evidence="5">
    <location>
        <begin position="374"/>
        <end position="451"/>
    </location>
</feature>
<feature type="domain" description="RING-type" evidence="6">
    <location>
        <begin position="193"/>
        <end position="231"/>
    </location>
</feature>
<dbReference type="PANTHER" id="PTHR23327:SF51">
    <property type="entry name" value="TRANSCRIPTIONAL REGULATOR OF YEAST FORM ADHERENCE 3"/>
    <property type="match status" value="1"/>
</dbReference>
<feature type="region of interest" description="Disordered" evidence="5">
    <location>
        <begin position="134"/>
        <end position="170"/>
    </location>
</feature>
<feature type="region of interest" description="Disordered" evidence="5">
    <location>
        <begin position="1"/>
        <end position="97"/>
    </location>
</feature>
<feature type="compositionally biased region" description="Low complexity" evidence="5">
    <location>
        <begin position="1"/>
        <end position="20"/>
    </location>
</feature>
<dbReference type="InterPro" id="IPR017907">
    <property type="entry name" value="Znf_RING_CS"/>
</dbReference>
<dbReference type="InterPro" id="IPR013083">
    <property type="entry name" value="Znf_RING/FYVE/PHD"/>
</dbReference>
<feature type="compositionally biased region" description="Polar residues" evidence="5">
    <location>
        <begin position="411"/>
        <end position="420"/>
    </location>
</feature>
<feature type="compositionally biased region" description="Basic and acidic residues" evidence="5">
    <location>
        <begin position="141"/>
        <end position="156"/>
    </location>
</feature>
<protein>
    <recommendedName>
        <fullName evidence="6">RING-type domain-containing protein</fullName>
    </recommendedName>
</protein>
<keyword evidence="1" id="KW-0479">Metal-binding</keyword>
<keyword evidence="2 4" id="KW-0863">Zinc-finger</keyword>
<evidence type="ECO:0000313" key="7">
    <source>
        <dbReference type="EMBL" id="KAG0150388.1"/>
    </source>
</evidence>
<organism evidence="7 8">
    <name type="scientific">Cronartium quercuum f. sp. fusiforme G11</name>
    <dbReference type="NCBI Taxonomy" id="708437"/>
    <lineage>
        <taxon>Eukaryota</taxon>
        <taxon>Fungi</taxon>
        <taxon>Dikarya</taxon>
        <taxon>Basidiomycota</taxon>
        <taxon>Pucciniomycotina</taxon>
        <taxon>Pucciniomycetes</taxon>
        <taxon>Pucciniales</taxon>
        <taxon>Coleosporiaceae</taxon>
        <taxon>Cronartium</taxon>
    </lineage>
</organism>
<dbReference type="Pfam" id="PF13923">
    <property type="entry name" value="zf-C3HC4_2"/>
    <property type="match status" value="1"/>
</dbReference>
<dbReference type="Proteomes" id="UP000886653">
    <property type="component" value="Unassembled WGS sequence"/>
</dbReference>
<sequence length="451" mass="49344">MSSSSSSIKSTPPSPSITITRDMLSPEKINSNGRKPSLEIDSSPSPATLNPAEKVPVSVQPNASTSSSTNVELSGSKSRRKKLNNILDSSPEVDADDDPEIVVETKSLPTVAKPSTFIDLTLDSPPLCIQKKRNNNAITIDDNRKQSNKRAKDNHKQTHPKSSPIIASNIASTSGSKLSSTNVGLDIEEELSCPICCDLFVAPVNFSCGHSFCGSCAHDWLEKEPVCPSCRQKSLTPPARMYVLESIVQKHFDHQISILRKEEKLSEALAMELEREQKVAQWTDRRSLINSSIRRTGISLQRPIEGELGGRFGPRGLGIVEPYFGIIPPPHADIELAQFNSRPRHRVAEQRHRAVLPTSSEEIQQNMRLHRITPVIGPPDLYNRRHHRLPSSSSTSNNTTTHRRIRPTPVTAGSSSSTANPRPPSLPVIQPPNPRAGPSAGSGRVLNSRSN</sequence>
<dbReference type="AlphaFoldDB" id="A0A9P6NQK6"/>